<protein>
    <submittedName>
        <fullName evidence="5">Protein phosphatase 2, regulatory subunit B'', gamma</fullName>
    </submittedName>
</protein>
<dbReference type="Ensembl" id="ENSHHUT00000084140.1">
    <property type="protein sequence ID" value="ENSHHUP00000081549.1"/>
    <property type="gene ID" value="ENSHHUG00000047405.1"/>
</dbReference>
<dbReference type="GO" id="GO:0045579">
    <property type="term" value="P:positive regulation of B cell differentiation"/>
    <property type="evidence" value="ECO:0007669"/>
    <property type="project" value="TreeGrafter"/>
</dbReference>
<dbReference type="GO" id="GO:0035303">
    <property type="term" value="P:regulation of dephosphorylation"/>
    <property type="evidence" value="ECO:0007669"/>
    <property type="project" value="InterPro"/>
</dbReference>
<keyword evidence="2" id="KW-0963">Cytoplasm</keyword>
<keyword evidence="3" id="KW-0479">Metal-binding</keyword>
<dbReference type="GO" id="GO:0005819">
    <property type="term" value="C:spindle"/>
    <property type="evidence" value="ECO:0007669"/>
    <property type="project" value="TreeGrafter"/>
</dbReference>
<dbReference type="PANTHER" id="PTHR12085">
    <property type="entry name" value="SERINE/THREONINE-PROTEIN PHOSPHATASE 2A REGULATORY SUBUNIT B'' SUBUNIT GAMMA"/>
    <property type="match status" value="1"/>
</dbReference>
<dbReference type="GO" id="GO:0000226">
    <property type="term" value="P:microtubule cytoskeleton organization"/>
    <property type="evidence" value="ECO:0007669"/>
    <property type="project" value="TreeGrafter"/>
</dbReference>
<name>A0A4W5RB32_9TELE</name>
<dbReference type="AlphaFoldDB" id="A0A4W5RB32"/>
<reference evidence="5" key="3">
    <citation type="submission" date="2025-09" db="UniProtKB">
        <authorList>
            <consortium name="Ensembl"/>
        </authorList>
    </citation>
    <scope>IDENTIFICATION</scope>
</reference>
<evidence type="ECO:0000256" key="2">
    <source>
        <dbReference type="ARBA" id="ARBA00022490"/>
    </source>
</evidence>
<keyword evidence="4" id="KW-0106">Calcium</keyword>
<dbReference type="PANTHER" id="PTHR12085:SF3">
    <property type="entry name" value="SERINE_THREONINE-PROTEIN PHOSPHATASE 2A REGULATORY SUBUNIT B'' SUBUNIT GAMMA"/>
    <property type="match status" value="1"/>
</dbReference>
<evidence type="ECO:0000256" key="1">
    <source>
        <dbReference type="ARBA" id="ARBA00004496"/>
    </source>
</evidence>
<comment type="subcellular location">
    <subcellularLocation>
        <location evidence="1">Cytoplasm</location>
    </subcellularLocation>
</comment>
<reference evidence="5" key="2">
    <citation type="submission" date="2025-08" db="UniProtKB">
        <authorList>
            <consortium name="Ensembl"/>
        </authorList>
    </citation>
    <scope>IDENTIFICATION</scope>
</reference>
<sequence>MSNDKVVHWTELLKRRLASSTNGLTEEEKKVDETILFTKYYTEWRGGSSRENYKNIPRFYYRLPAEDEVLLQKLREESRILWFLLDNHQVSPMAEEEAMISYDCFLKFGDKAGVKSFFTARVYAKFPHNNPYELIPTLPQLDGLEKSFYSFYVCTAVRKFFFLDPLWTGKIKIQDILLRDEELSKESQESNWFSAPSALRVYCQYLNLDKDHNGMLSKEELKKPAALQYIFKLLDMENKRYLNVFALNYFFSELMKIHGQETVFFQDVKVNRLCPLLPYSPWMK</sequence>
<keyword evidence="6" id="KW-1185">Reference proteome</keyword>
<accession>A0A4W5RB32</accession>
<proteinExistence type="predicted"/>
<dbReference type="STRING" id="62062.ENSHHUP00000081549"/>
<dbReference type="InterPro" id="IPR039865">
    <property type="entry name" value="PPP2R3C"/>
</dbReference>
<dbReference type="GO" id="GO:0043029">
    <property type="term" value="P:T cell homeostasis"/>
    <property type="evidence" value="ECO:0007669"/>
    <property type="project" value="TreeGrafter"/>
</dbReference>
<evidence type="ECO:0000256" key="4">
    <source>
        <dbReference type="ARBA" id="ARBA00022837"/>
    </source>
</evidence>
<dbReference type="GO" id="GO:0001782">
    <property type="term" value="P:B cell homeostasis"/>
    <property type="evidence" value="ECO:0007669"/>
    <property type="project" value="TreeGrafter"/>
</dbReference>
<dbReference type="GeneTree" id="ENSGT00940000155583"/>
<organism evidence="5 6">
    <name type="scientific">Hucho hucho</name>
    <name type="common">huchen</name>
    <dbReference type="NCBI Taxonomy" id="62062"/>
    <lineage>
        <taxon>Eukaryota</taxon>
        <taxon>Metazoa</taxon>
        <taxon>Chordata</taxon>
        <taxon>Craniata</taxon>
        <taxon>Vertebrata</taxon>
        <taxon>Euteleostomi</taxon>
        <taxon>Actinopterygii</taxon>
        <taxon>Neopterygii</taxon>
        <taxon>Teleostei</taxon>
        <taxon>Protacanthopterygii</taxon>
        <taxon>Salmoniformes</taxon>
        <taxon>Salmonidae</taxon>
        <taxon>Salmoninae</taxon>
        <taxon>Hucho</taxon>
    </lineage>
</organism>
<evidence type="ECO:0000313" key="5">
    <source>
        <dbReference type="Ensembl" id="ENSHHUP00000081549.1"/>
    </source>
</evidence>
<evidence type="ECO:0000313" key="6">
    <source>
        <dbReference type="Proteomes" id="UP000314982"/>
    </source>
</evidence>
<dbReference type="GO" id="GO:0005813">
    <property type="term" value="C:centrosome"/>
    <property type="evidence" value="ECO:0007669"/>
    <property type="project" value="TreeGrafter"/>
</dbReference>
<reference evidence="6" key="1">
    <citation type="submission" date="2018-06" db="EMBL/GenBank/DDBJ databases">
        <title>Genome assembly of Danube salmon.</title>
        <authorList>
            <person name="Macqueen D.J."/>
            <person name="Gundappa M.K."/>
        </authorList>
    </citation>
    <scope>NUCLEOTIDE SEQUENCE [LARGE SCALE GENOMIC DNA]</scope>
</reference>
<dbReference type="GO" id="GO:0030865">
    <property type="term" value="P:cortical cytoskeleton organization"/>
    <property type="evidence" value="ECO:0007669"/>
    <property type="project" value="TreeGrafter"/>
</dbReference>
<dbReference type="PROSITE" id="PS00018">
    <property type="entry name" value="EF_HAND_1"/>
    <property type="match status" value="1"/>
</dbReference>
<dbReference type="Proteomes" id="UP000314982">
    <property type="component" value="Unassembled WGS sequence"/>
</dbReference>
<dbReference type="Gene3D" id="1.10.238.10">
    <property type="entry name" value="EF-hand"/>
    <property type="match status" value="1"/>
</dbReference>
<dbReference type="InterPro" id="IPR011992">
    <property type="entry name" value="EF-hand-dom_pair"/>
</dbReference>
<dbReference type="GO" id="GO:0005737">
    <property type="term" value="C:cytoplasm"/>
    <property type="evidence" value="ECO:0007669"/>
    <property type="project" value="UniProtKB-SubCell"/>
</dbReference>
<dbReference type="InterPro" id="IPR018247">
    <property type="entry name" value="EF_Hand_1_Ca_BS"/>
</dbReference>
<evidence type="ECO:0000256" key="3">
    <source>
        <dbReference type="ARBA" id="ARBA00022723"/>
    </source>
</evidence>
<dbReference type="GO" id="GO:0046872">
    <property type="term" value="F:metal ion binding"/>
    <property type="evidence" value="ECO:0007669"/>
    <property type="project" value="UniProtKB-KW"/>
</dbReference>
<dbReference type="SUPFAM" id="SSF47473">
    <property type="entry name" value="EF-hand"/>
    <property type="match status" value="1"/>
</dbReference>